<dbReference type="GO" id="GO:0032259">
    <property type="term" value="P:methylation"/>
    <property type="evidence" value="ECO:0007669"/>
    <property type="project" value="UniProtKB-KW"/>
</dbReference>
<dbReference type="InterPro" id="IPR019271">
    <property type="entry name" value="DUF2284_metal-binding"/>
</dbReference>
<dbReference type="InterPro" id="IPR012967">
    <property type="entry name" value="COMT_dimerisation"/>
</dbReference>
<dbReference type="InterPro" id="IPR029063">
    <property type="entry name" value="SAM-dependent_MTases_sf"/>
</dbReference>
<dbReference type="Pfam" id="PF08100">
    <property type="entry name" value="Dimerisation"/>
    <property type="match status" value="1"/>
</dbReference>
<accession>C0QA90</accession>
<evidence type="ECO:0000313" key="6">
    <source>
        <dbReference type="EMBL" id="ACN14675.1"/>
    </source>
</evidence>
<dbReference type="EMBL" id="CP001087">
    <property type="protein sequence ID" value="ACN14675.1"/>
    <property type="molecule type" value="Genomic_DNA"/>
</dbReference>
<evidence type="ECO:0000256" key="3">
    <source>
        <dbReference type="ARBA" id="ARBA00022691"/>
    </source>
</evidence>
<dbReference type="PROSITE" id="PS51683">
    <property type="entry name" value="SAM_OMT_II"/>
    <property type="match status" value="1"/>
</dbReference>
<evidence type="ECO:0000256" key="1">
    <source>
        <dbReference type="ARBA" id="ARBA00022603"/>
    </source>
</evidence>
<dbReference type="CDD" id="cd02440">
    <property type="entry name" value="AdoMet_MTases"/>
    <property type="match status" value="1"/>
</dbReference>
<dbReference type="SUPFAM" id="SSF53335">
    <property type="entry name" value="S-adenosyl-L-methionine-dependent methyltransferases"/>
    <property type="match status" value="1"/>
</dbReference>
<dbReference type="Pfam" id="PF10050">
    <property type="entry name" value="DUF2284"/>
    <property type="match status" value="1"/>
</dbReference>
<reference evidence="6 7" key="1">
    <citation type="journal article" date="2009" name="Environ. Microbiol.">
        <title>Genome sequence of Desulfobacterium autotrophicum HRM2, a marine sulfate reducer oxidizing organic carbon completely to carbon dioxide.</title>
        <authorList>
            <person name="Strittmatter A.W."/>
            <person name="Liesegang H."/>
            <person name="Rabus R."/>
            <person name="Decker I."/>
            <person name="Amann J."/>
            <person name="Andres S."/>
            <person name="Henne A."/>
            <person name="Fricke W.F."/>
            <person name="Martinez-Arias R."/>
            <person name="Bartels D."/>
            <person name="Goesmann A."/>
            <person name="Krause L."/>
            <person name="Puehler A."/>
            <person name="Klenk H.P."/>
            <person name="Richter M."/>
            <person name="Schuler M."/>
            <person name="Gloeckner F.O."/>
            <person name="Meyerdierks A."/>
            <person name="Gottschalk G."/>
            <person name="Amann R."/>
        </authorList>
    </citation>
    <scope>NUCLEOTIDE SEQUENCE [LARGE SCALE GENOMIC DNA]</scope>
    <source>
        <strain evidence="7">ATCC 43914 / DSM 3382 / HRM2</strain>
    </source>
</reference>
<proteinExistence type="predicted"/>
<dbReference type="PANTHER" id="PTHR43712">
    <property type="entry name" value="PUTATIVE (AFU_ORTHOLOGUE AFUA_4G14580)-RELATED"/>
    <property type="match status" value="1"/>
</dbReference>
<evidence type="ECO:0000259" key="4">
    <source>
        <dbReference type="Pfam" id="PF00891"/>
    </source>
</evidence>
<dbReference type="PANTHER" id="PTHR43712:SF2">
    <property type="entry name" value="O-METHYLTRANSFERASE CICE"/>
    <property type="match status" value="1"/>
</dbReference>
<dbReference type="InterPro" id="IPR016461">
    <property type="entry name" value="COMT-like"/>
</dbReference>
<feature type="domain" description="O-methyltransferase dimerisation" evidence="5">
    <location>
        <begin position="20"/>
        <end position="95"/>
    </location>
</feature>
<dbReference type="Gene3D" id="3.40.50.150">
    <property type="entry name" value="Vaccinia Virus protein VP39"/>
    <property type="match status" value="1"/>
</dbReference>
<dbReference type="InterPro" id="IPR001077">
    <property type="entry name" value="COMT_C"/>
</dbReference>
<dbReference type="GO" id="GO:0046983">
    <property type="term" value="F:protein dimerization activity"/>
    <property type="evidence" value="ECO:0007669"/>
    <property type="project" value="InterPro"/>
</dbReference>
<dbReference type="RefSeq" id="WP_015903462.1">
    <property type="nucleotide sequence ID" value="NC_012108.1"/>
</dbReference>
<keyword evidence="7" id="KW-1185">Reference proteome</keyword>
<dbReference type="OrthoDB" id="5420534at2"/>
<dbReference type="eggNOG" id="COG4122">
    <property type="taxonomic scope" value="Bacteria"/>
</dbReference>
<dbReference type="Gene3D" id="1.10.10.10">
    <property type="entry name" value="Winged helix-like DNA-binding domain superfamily/Winged helix DNA-binding domain"/>
    <property type="match status" value="1"/>
</dbReference>
<dbReference type="Proteomes" id="UP000000442">
    <property type="component" value="Chromosome"/>
</dbReference>
<keyword evidence="1" id="KW-0489">Methyltransferase</keyword>
<dbReference type="Pfam" id="PF00891">
    <property type="entry name" value="Methyltransf_2"/>
    <property type="match status" value="1"/>
</dbReference>
<dbReference type="KEGG" id="dat:HRM2_15660"/>
<organism evidence="6 7">
    <name type="scientific">Desulforapulum autotrophicum (strain ATCC 43914 / DSM 3382 / VKM B-1955 / HRM2)</name>
    <name type="common">Desulfobacterium autotrophicum</name>
    <dbReference type="NCBI Taxonomy" id="177437"/>
    <lineage>
        <taxon>Bacteria</taxon>
        <taxon>Pseudomonadati</taxon>
        <taxon>Thermodesulfobacteriota</taxon>
        <taxon>Desulfobacteria</taxon>
        <taxon>Desulfobacterales</taxon>
        <taxon>Desulfobacteraceae</taxon>
        <taxon>Desulforapulum</taxon>
    </lineage>
</organism>
<keyword evidence="3" id="KW-0949">S-adenosyl-L-methionine</keyword>
<dbReference type="GO" id="GO:0008171">
    <property type="term" value="F:O-methyltransferase activity"/>
    <property type="evidence" value="ECO:0007669"/>
    <property type="project" value="InterPro"/>
</dbReference>
<dbReference type="AlphaFoldDB" id="C0QA90"/>
<keyword evidence="2" id="KW-0808">Transferase</keyword>
<dbReference type="SUPFAM" id="SSF46785">
    <property type="entry name" value="Winged helix' DNA-binding domain"/>
    <property type="match status" value="1"/>
</dbReference>
<protein>
    <submittedName>
        <fullName evidence="6">O-methyltransferase, family 2</fullName>
    </submittedName>
</protein>
<sequence length="508" mass="56724">MKKDFTNADPAHHDFQYLEDLSTAYWYSQVLFTALELEIFKFLDQGISTLDDLASAMDCREAELFRLLRAMERMALVGHDRDHWYNAQVASRFLVPDREGYMGAFFLYRKYMASNWEKLSDKVSCQGRHKGEDLDYKQRNQRYVEAMDTLVKQKAPEIADLAARQDAMGPILDVGGGSGSLARSILARIPGTRAVVFDLEEVIEAARKIYPEPQAWDRITPLSGDFRSHEFHQKFGLVVLSNFLHAYGPDEAKQLLQRAVSLLKPGGMVIIHDYFPDRSGRSPQKGALYDLSMMLNTFNGACHSAATIRAWLEQMDITPVETIDLTTDTAVMVAGGSGNLKSFQKNICDTALALGFDRAVPLSPDQVVTAPWVRMKCRFGCAEFGNNLQCPPQTVDHDRTRAMLDAYTQAILVQGAPPGRDFHKRLLKLEKTAFLAGFHKAFVFGAGPCPVCPSCPDTGICRHPDQARPAMEASGIDVYTTAQNAGFSLTPVQEKNNYVKYIGLLVLE</sequence>
<evidence type="ECO:0000313" key="7">
    <source>
        <dbReference type="Proteomes" id="UP000000442"/>
    </source>
</evidence>
<dbReference type="InterPro" id="IPR036388">
    <property type="entry name" value="WH-like_DNA-bd_sf"/>
</dbReference>
<gene>
    <name evidence="6" type="ordered locus">HRM2_15660</name>
</gene>
<dbReference type="eggNOG" id="COG5423">
    <property type="taxonomic scope" value="Bacteria"/>
</dbReference>
<dbReference type="STRING" id="177437.HRM2_15660"/>
<dbReference type="HOGENOM" id="CLU_533945_0_0_7"/>
<evidence type="ECO:0000256" key="2">
    <source>
        <dbReference type="ARBA" id="ARBA00022679"/>
    </source>
</evidence>
<dbReference type="InterPro" id="IPR036390">
    <property type="entry name" value="WH_DNA-bd_sf"/>
</dbReference>
<feature type="domain" description="O-methyltransferase C-terminal" evidence="4">
    <location>
        <begin position="165"/>
        <end position="310"/>
    </location>
</feature>
<evidence type="ECO:0000259" key="5">
    <source>
        <dbReference type="Pfam" id="PF08100"/>
    </source>
</evidence>
<name>C0QA90_DESAH</name>